<accession>A0ABQ0KXW8</accession>
<organism evidence="2 3">
    <name type="scientific">Mycena chlorophos</name>
    <name type="common">Agaric fungus</name>
    <name type="synonym">Agaricus chlorophos</name>
    <dbReference type="NCBI Taxonomy" id="658473"/>
    <lineage>
        <taxon>Eukaryota</taxon>
        <taxon>Fungi</taxon>
        <taxon>Dikarya</taxon>
        <taxon>Basidiomycota</taxon>
        <taxon>Agaricomycotina</taxon>
        <taxon>Agaricomycetes</taxon>
        <taxon>Agaricomycetidae</taxon>
        <taxon>Agaricales</taxon>
        <taxon>Marasmiineae</taxon>
        <taxon>Mycenaceae</taxon>
        <taxon>Mycena</taxon>
    </lineage>
</organism>
<proteinExistence type="predicted"/>
<sequence>QQHDPAYAQTQAAREALAERQRAVDEEREWVRAKQIGVEMSLGLRGVKQEEEVGGEGLGKARKGEGKASEKGTGKARKDEGKENDAGKGSRVSWGAKLLLTAVRVVVSHSAFLAPHGKKTDMWDACAAEVSLLGKTGAPVTGPVLRMKMEAIVGWKKDPGNAKYKALGAILGSGTGYAIPLGAQMEVLETQYDQAKGKSDDAKAKIKEKHDEDKAGGEAIRKASMKNMRKRAISISSDESDTEGSDTGKAPKASSSSITIDDTDNDAEDEVDEKPKKAKKNKSKRRRTMDRNTSTSDELLALFKAENERC</sequence>
<evidence type="ECO:0000256" key="1">
    <source>
        <dbReference type="SAM" id="MobiDB-lite"/>
    </source>
</evidence>
<feature type="compositionally biased region" description="Basic and acidic residues" evidence="1">
    <location>
        <begin position="195"/>
        <end position="221"/>
    </location>
</feature>
<feature type="region of interest" description="Disordered" evidence="1">
    <location>
        <begin position="195"/>
        <end position="297"/>
    </location>
</feature>
<reference evidence="2" key="1">
    <citation type="submission" date="2014-09" db="EMBL/GenBank/DDBJ databases">
        <title>Genome sequence of the luminous mushroom Mycena chlorophos for searching fungal bioluminescence genes.</title>
        <authorList>
            <person name="Tanaka Y."/>
            <person name="Kasuga D."/>
            <person name="Oba Y."/>
            <person name="Hase S."/>
            <person name="Sato K."/>
            <person name="Oba Y."/>
            <person name="Sakakibara Y."/>
        </authorList>
    </citation>
    <scope>NUCLEOTIDE SEQUENCE</scope>
</reference>
<feature type="compositionally biased region" description="Acidic residues" evidence="1">
    <location>
        <begin position="261"/>
        <end position="272"/>
    </location>
</feature>
<gene>
    <name evidence="2" type="ORF">MCHLO_01427</name>
</gene>
<feature type="region of interest" description="Disordered" evidence="1">
    <location>
        <begin position="49"/>
        <end position="89"/>
    </location>
</feature>
<protein>
    <submittedName>
        <fullName evidence="2">Uncharacterized protein</fullName>
    </submittedName>
</protein>
<evidence type="ECO:0000313" key="3">
    <source>
        <dbReference type="Proteomes" id="UP000815677"/>
    </source>
</evidence>
<feature type="compositionally biased region" description="Basic residues" evidence="1">
    <location>
        <begin position="276"/>
        <end position="288"/>
    </location>
</feature>
<feature type="region of interest" description="Disordered" evidence="1">
    <location>
        <begin position="1"/>
        <end position="22"/>
    </location>
</feature>
<keyword evidence="3" id="KW-1185">Reference proteome</keyword>
<dbReference type="EMBL" id="DF839247">
    <property type="protein sequence ID" value="GAT43759.1"/>
    <property type="molecule type" value="Genomic_DNA"/>
</dbReference>
<dbReference type="Proteomes" id="UP000815677">
    <property type="component" value="Unassembled WGS sequence"/>
</dbReference>
<feature type="compositionally biased region" description="Low complexity" evidence="1">
    <location>
        <begin position="1"/>
        <end position="15"/>
    </location>
</feature>
<name>A0ABQ0KXW8_MYCCL</name>
<feature type="compositionally biased region" description="Basic and acidic residues" evidence="1">
    <location>
        <begin position="62"/>
        <end position="88"/>
    </location>
</feature>
<feature type="compositionally biased region" description="Basic residues" evidence="1">
    <location>
        <begin position="223"/>
        <end position="232"/>
    </location>
</feature>
<evidence type="ECO:0000313" key="2">
    <source>
        <dbReference type="EMBL" id="GAT43759.1"/>
    </source>
</evidence>
<feature type="non-terminal residue" evidence="2">
    <location>
        <position position="310"/>
    </location>
</feature>
<feature type="non-terminal residue" evidence="2">
    <location>
        <position position="1"/>
    </location>
</feature>